<dbReference type="Proteomes" id="UP000622552">
    <property type="component" value="Unassembled WGS sequence"/>
</dbReference>
<dbReference type="Pfam" id="PF03435">
    <property type="entry name" value="Sacchrp_dh_NADP"/>
    <property type="match status" value="1"/>
</dbReference>
<dbReference type="EC" id="1.5.1.7" evidence="2"/>
<keyword evidence="3" id="KW-1185">Reference proteome</keyword>
<evidence type="ECO:0000313" key="2">
    <source>
        <dbReference type="EMBL" id="MBG6135275.1"/>
    </source>
</evidence>
<reference evidence="2" key="1">
    <citation type="submission" date="2020-11" db="EMBL/GenBank/DDBJ databases">
        <title>Sequencing the genomes of 1000 actinobacteria strains.</title>
        <authorList>
            <person name="Klenk H.-P."/>
        </authorList>
    </citation>
    <scope>NUCLEOTIDE SEQUENCE</scope>
    <source>
        <strain evidence="2">DSM 45356</strain>
    </source>
</reference>
<dbReference type="AlphaFoldDB" id="A0A8J7GAI9"/>
<protein>
    <submittedName>
        <fullName evidence="2">Saccharopine dehydrogenase (NAD+, L-lysine-forming)</fullName>
        <ecNumber evidence="2">1.5.1.7</ecNumber>
    </submittedName>
</protein>
<keyword evidence="2" id="KW-0560">Oxidoreductase</keyword>
<dbReference type="EMBL" id="JADOUF010000001">
    <property type="protein sequence ID" value="MBG6135275.1"/>
    <property type="molecule type" value="Genomic_DNA"/>
</dbReference>
<evidence type="ECO:0000259" key="1">
    <source>
        <dbReference type="Pfam" id="PF03435"/>
    </source>
</evidence>
<dbReference type="PANTHER" id="PTHR43781:SF1">
    <property type="entry name" value="SACCHAROPINE DEHYDROGENASE"/>
    <property type="match status" value="1"/>
</dbReference>
<dbReference type="InterPro" id="IPR005097">
    <property type="entry name" value="Sacchrp_dh_NADP-bd"/>
</dbReference>
<accession>A0A8J7GAI9</accession>
<proteinExistence type="predicted"/>
<feature type="domain" description="Saccharopine dehydrogenase NADP binding" evidence="1">
    <location>
        <begin position="5"/>
        <end position="119"/>
    </location>
</feature>
<sequence>MTNWMVYGANGYTGELVARLAVARGERPVLAGRSAAPVARLAAELGLEHVVFDLADAARHLADVAVVAHCAGPFQDTAAPMVDACLATGTHYLDITGEIAVFETVFARHDEAVAAGVALLPGAGFDVVPTDCLAAMLHARLPGATSLELAFMAGGGFSRGTARTALAGGGRLWRRVAGRLVPVTGADATRSVPLPSGPRTVSAIPWGDLATAYRSTGIPNITTYTVLPGGAGLGPGLLRLPGARAVADRLVRSTMSGPSAATRASTRTEVWGEVSAPDGSTVSDTLVTPNPYDLTADAVLRAVPRMAGLAAGAYTPATAFGAGFVLELDGVRLGSTSG</sequence>
<dbReference type="SUPFAM" id="SSF51735">
    <property type="entry name" value="NAD(P)-binding Rossmann-fold domains"/>
    <property type="match status" value="1"/>
</dbReference>
<comment type="caution">
    <text evidence="2">The sequence shown here is derived from an EMBL/GenBank/DDBJ whole genome shotgun (WGS) entry which is preliminary data.</text>
</comment>
<dbReference type="PANTHER" id="PTHR43781">
    <property type="entry name" value="SACCHAROPINE DEHYDROGENASE"/>
    <property type="match status" value="1"/>
</dbReference>
<name>A0A8J7GAI9_9ACTN</name>
<evidence type="ECO:0000313" key="3">
    <source>
        <dbReference type="Proteomes" id="UP000622552"/>
    </source>
</evidence>
<dbReference type="InterPro" id="IPR036291">
    <property type="entry name" value="NAD(P)-bd_dom_sf"/>
</dbReference>
<dbReference type="RefSeq" id="WP_233472557.1">
    <property type="nucleotide sequence ID" value="NZ_BONS01000003.1"/>
</dbReference>
<gene>
    <name evidence="2" type="ORF">IW245_001469</name>
</gene>
<organism evidence="2 3">
    <name type="scientific">Longispora fulva</name>
    <dbReference type="NCBI Taxonomy" id="619741"/>
    <lineage>
        <taxon>Bacteria</taxon>
        <taxon>Bacillati</taxon>
        <taxon>Actinomycetota</taxon>
        <taxon>Actinomycetes</taxon>
        <taxon>Micromonosporales</taxon>
        <taxon>Micromonosporaceae</taxon>
        <taxon>Longispora</taxon>
    </lineage>
</organism>
<dbReference type="Gene3D" id="3.40.50.720">
    <property type="entry name" value="NAD(P)-binding Rossmann-like Domain"/>
    <property type="match status" value="1"/>
</dbReference>
<dbReference type="GO" id="GO:0004754">
    <property type="term" value="F:saccharopine dehydrogenase (NAD+, L-lysine-forming) activity"/>
    <property type="evidence" value="ECO:0007669"/>
    <property type="project" value="UniProtKB-EC"/>
</dbReference>